<sequence>MYNLTQKLELYSEGLQVIYDLMYIELKTGYSDDGPAWIGYVKTSQSKKTIYFNDHAFQKYIGNYSNYIDVETGDEYWISGLKRRESNRHWAGHGKIMIDQRAVKEYLSLIGEKELSLNWFEVVEIEDKFPIERIRKLLNKKDSDK</sequence>
<name>C9L9Y4_BLAHA</name>
<evidence type="ECO:0000313" key="1">
    <source>
        <dbReference type="EMBL" id="EEX21121.1"/>
    </source>
</evidence>
<proteinExistence type="predicted"/>
<gene>
    <name evidence="1" type="ORF">BLAHAN_06224</name>
</gene>
<dbReference type="EMBL" id="ABYU02000029">
    <property type="protein sequence ID" value="EEX21121.1"/>
    <property type="molecule type" value="Genomic_DNA"/>
</dbReference>
<evidence type="ECO:0000313" key="2">
    <source>
        <dbReference type="Proteomes" id="UP000003755"/>
    </source>
</evidence>
<dbReference type="AlphaFoldDB" id="C9L9Y4"/>
<evidence type="ECO:0008006" key="3">
    <source>
        <dbReference type="Google" id="ProtNLM"/>
    </source>
</evidence>
<dbReference type="HOGENOM" id="CLU_160740_0_0_9"/>
<dbReference type="STRING" id="537007.BLAHAN_06224"/>
<reference evidence="1" key="1">
    <citation type="submission" date="2009-09" db="EMBL/GenBank/DDBJ databases">
        <authorList>
            <person name="Weinstock G."/>
            <person name="Sodergren E."/>
            <person name="Clifton S."/>
            <person name="Fulton L."/>
            <person name="Fulton B."/>
            <person name="Courtney L."/>
            <person name="Fronick C."/>
            <person name="Harrison M."/>
            <person name="Strong C."/>
            <person name="Farmer C."/>
            <person name="Delahaunty K."/>
            <person name="Markovic C."/>
            <person name="Hall O."/>
            <person name="Minx P."/>
            <person name="Tomlinson C."/>
            <person name="Mitreva M."/>
            <person name="Nelson J."/>
            <person name="Hou S."/>
            <person name="Wollam A."/>
            <person name="Pepin K.H."/>
            <person name="Johnson M."/>
            <person name="Bhonagiri V."/>
            <person name="Nash W.E."/>
            <person name="Warren W."/>
            <person name="Chinwalla A."/>
            <person name="Mardis E.R."/>
            <person name="Wilson R.K."/>
        </authorList>
    </citation>
    <scope>NUCLEOTIDE SEQUENCE [LARGE SCALE GENOMIC DNA]</scope>
    <source>
        <strain evidence="1">DSM 20583</strain>
    </source>
</reference>
<organism evidence="1 2">
    <name type="scientific">Blautia hansenii DSM 20583</name>
    <dbReference type="NCBI Taxonomy" id="537007"/>
    <lineage>
        <taxon>Bacteria</taxon>
        <taxon>Bacillati</taxon>
        <taxon>Bacillota</taxon>
        <taxon>Clostridia</taxon>
        <taxon>Lachnospirales</taxon>
        <taxon>Lachnospiraceae</taxon>
        <taxon>Blautia</taxon>
    </lineage>
</organism>
<keyword evidence="2" id="KW-1185">Reference proteome</keyword>
<protein>
    <recommendedName>
        <fullName evidence="3">Mannose-1-phosphate guanylyltransferase</fullName>
    </recommendedName>
</protein>
<accession>C9L9Y4</accession>
<dbReference type="eggNOG" id="ENOG5030D49">
    <property type="taxonomic scope" value="Bacteria"/>
</dbReference>
<dbReference type="Proteomes" id="UP000003755">
    <property type="component" value="Unassembled WGS sequence"/>
</dbReference>
<comment type="caution">
    <text evidence="1">The sequence shown here is derived from an EMBL/GenBank/DDBJ whole genome shotgun (WGS) entry which is preliminary data.</text>
</comment>